<dbReference type="AlphaFoldDB" id="A0A0D2TPX3"/>
<evidence type="ECO:0000313" key="1">
    <source>
        <dbReference type="EMBL" id="KJB56916.1"/>
    </source>
</evidence>
<name>A0A0D2TPX3_GOSRA</name>
<proteinExistence type="predicted"/>
<dbReference type="Proteomes" id="UP000032304">
    <property type="component" value="Chromosome 9"/>
</dbReference>
<evidence type="ECO:0000313" key="2">
    <source>
        <dbReference type="Proteomes" id="UP000032304"/>
    </source>
</evidence>
<sequence length="79" mass="9355">MNVHNVKNMVPTIKPKNFLPKFQKLLLQPSMIICSITYFSKRYQYRLYSPISNLECMTVKFSNMKQLEQLSDGEICFDE</sequence>
<keyword evidence="2" id="KW-1185">Reference proteome</keyword>
<dbReference type="EMBL" id="CM001748">
    <property type="protein sequence ID" value="KJB56916.1"/>
    <property type="molecule type" value="Genomic_DNA"/>
</dbReference>
<accession>A0A0D2TPX3</accession>
<protein>
    <submittedName>
        <fullName evidence="1">Uncharacterized protein</fullName>
    </submittedName>
</protein>
<reference evidence="1 2" key="1">
    <citation type="journal article" date="2012" name="Nature">
        <title>Repeated polyploidization of Gossypium genomes and the evolution of spinnable cotton fibres.</title>
        <authorList>
            <person name="Paterson A.H."/>
            <person name="Wendel J.F."/>
            <person name="Gundlach H."/>
            <person name="Guo H."/>
            <person name="Jenkins J."/>
            <person name="Jin D."/>
            <person name="Llewellyn D."/>
            <person name="Showmaker K.C."/>
            <person name="Shu S."/>
            <person name="Udall J."/>
            <person name="Yoo M.J."/>
            <person name="Byers R."/>
            <person name="Chen W."/>
            <person name="Doron-Faigenboim A."/>
            <person name="Duke M.V."/>
            <person name="Gong L."/>
            <person name="Grimwood J."/>
            <person name="Grover C."/>
            <person name="Grupp K."/>
            <person name="Hu G."/>
            <person name="Lee T.H."/>
            <person name="Li J."/>
            <person name="Lin L."/>
            <person name="Liu T."/>
            <person name="Marler B.S."/>
            <person name="Page J.T."/>
            <person name="Roberts A.W."/>
            <person name="Romanel E."/>
            <person name="Sanders W.S."/>
            <person name="Szadkowski E."/>
            <person name="Tan X."/>
            <person name="Tang H."/>
            <person name="Xu C."/>
            <person name="Wang J."/>
            <person name="Wang Z."/>
            <person name="Zhang D."/>
            <person name="Zhang L."/>
            <person name="Ashrafi H."/>
            <person name="Bedon F."/>
            <person name="Bowers J.E."/>
            <person name="Brubaker C.L."/>
            <person name="Chee P.W."/>
            <person name="Das S."/>
            <person name="Gingle A.R."/>
            <person name="Haigler C.H."/>
            <person name="Harker D."/>
            <person name="Hoffmann L.V."/>
            <person name="Hovav R."/>
            <person name="Jones D.C."/>
            <person name="Lemke C."/>
            <person name="Mansoor S."/>
            <person name="ur Rahman M."/>
            <person name="Rainville L.N."/>
            <person name="Rambani A."/>
            <person name="Reddy U.K."/>
            <person name="Rong J.K."/>
            <person name="Saranga Y."/>
            <person name="Scheffler B.E."/>
            <person name="Scheffler J.A."/>
            <person name="Stelly D.M."/>
            <person name="Triplett B.A."/>
            <person name="Van Deynze A."/>
            <person name="Vaslin M.F."/>
            <person name="Waghmare V.N."/>
            <person name="Walford S.A."/>
            <person name="Wright R.J."/>
            <person name="Zaki E.A."/>
            <person name="Zhang T."/>
            <person name="Dennis E.S."/>
            <person name="Mayer K.F."/>
            <person name="Peterson D.G."/>
            <person name="Rokhsar D.S."/>
            <person name="Wang X."/>
            <person name="Schmutz J."/>
        </authorList>
    </citation>
    <scope>NUCLEOTIDE SEQUENCE [LARGE SCALE GENOMIC DNA]</scope>
</reference>
<dbReference type="Gramene" id="KJB56916">
    <property type="protein sequence ID" value="KJB56916"/>
    <property type="gene ID" value="B456_009G141400"/>
</dbReference>
<gene>
    <name evidence="1" type="ORF">B456_009G141400</name>
</gene>
<organism evidence="1 2">
    <name type="scientific">Gossypium raimondii</name>
    <name type="common">Peruvian cotton</name>
    <name type="synonym">Gossypium klotzschianum subsp. raimondii</name>
    <dbReference type="NCBI Taxonomy" id="29730"/>
    <lineage>
        <taxon>Eukaryota</taxon>
        <taxon>Viridiplantae</taxon>
        <taxon>Streptophyta</taxon>
        <taxon>Embryophyta</taxon>
        <taxon>Tracheophyta</taxon>
        <taxon>Spermatophyta</taxon>
        <taxon>Magnoliopsida</taxon>
        <taxon>eudicotyledons</taxon>
        <taxon>Gunneridae</taxon>
        <taxon>Pentapetalae</taxon>
        <taxon>rosids</taxon>
        <taxon>malvids</taxon>
        <taxon>Malvales</taxon>
        <taxon>Malvaceae</taxon>
        <taxon>Malvoideae</taxon>
        <taxon>Gossypium</taxon>
    </lineage>
</organism>